<name>A0ABR2HTA0_9PEZI</name>
<sequence>MDTTFSTDPGHSGHTHPHPQLTVGKYLALLAALFVASIPIGFVLLHIALHADGWIHTRERRRLLEERAARRIQHEQEDEQGQEDPERDLERNAVAQGIFEDRIWGFHGVTESSCLLPSVLAEPASSDS</sequence>
<accession>A0ABR2HTA0</accession>
<proteinExistence type="predicted"/>
<keyword evidence="2" id="KW-0812">Transmembrane</keyword>
<dbReference type="EMBL" id="JAPCWZ010000009">
    <property type="protein sequence ID" value="KAK8852113.1"/>
    <property type="molecule type" value="Genomic_DNA"/>
</dbReference>
<evidence type="ECO:0000256" key="1">
    <source>
        <dbReference type="SAM" id="MobiDB-lite"/>
    </source>
</evidence>
<keyword evidence="2" id="KW-1133">Transmembrane helix</keyword>
<dbReference type="Proteomes" id="UP001390339">
    <property type="component" value="Unassembled WGS sequence"/>
</dbReference>
<feature type="compositionally biased region" description="Acidic residues" evidence="1">
    <location>
        <begin position="76"/>
        <end position="87"/>
    </location>
</feature>
<keyword evidence="2" id="KW-0472">Membrane</keyword>
<evidence type="ECO:0000313" key="3">
    <source>
        <dbReference type="EMBL" id="KAK8852113.1"/>
    </source>
</evidence>
<feature type="transmembrane region" description="Helical" evidence="2">
    <location>
        <begin position="26"/>
        <end position="51"/>
    </location>
</feature>
<organism evidence="3 4">
    <name type="scientific">Apiospora arundinis</name>
    <dbReference type="NCBI Taxonomy" id="335852"/>
    <lineage>
        <taxon>Eukaryota</taxon>
        <taxon>Fungi</taxon>
        <taxon>Dikarya</taxon>
        <taxon>Ascomycota</taxon>
        <taxon>Pezizomycotina</taxon>
        <taxon>Sordariomycetes</taxon>
        <taxon>Xylariomycetidae</taxon>
        <taxon>Amphisphaeriales</taxon>
        <taxon>Apiosporaceae</taxon>
        <taxon>Apiospora</taxon>
    </lineage>
</organism>
<keyword evidence="4" id="KW-1185">Reference proteome</keyword>
<feature type="region of interest" description="Disordered" evidence="1">
    <location>
        <begin position="71"/>
        <end position="91"/>
    </location>
</feature>
<gene>
    <name evidence="3" type="ORF">PGQ11_014592</name>
</gene>
<evidence type="ECO:0000313" key="4">
    <source>
        <dbReference type="Proteomes" id="UP001390339"/>
    </source>
</evidence>
<protein>
    <submittedName>
        <fullName evidence="3">Uncharacterized protein</fullName>
    </submittedName>
</protein>
<evidence type="ECO:0000256" key="2">
    <source>
        <dbReference type="SAM" id="Phobius"/>
    </source>
</evidence>
<comment type="caution">
    <text evidence="3">The sequence shown here is derived from an EMBL/GenBank/DDBJ whole genome shotgun (WGS) entry which is preliminary data.</text>
</comment>
<reference evidence="3 4" key="1">
    <citation type="journal article" date="2024" name="IMA Fungus">
        <title>Apiospora arundinis, a panoply of carbohydrate-active enzymes and secondary metabolites.</title>
        <authorList>
            <person name="Sorensen T."/>
            <person name="Petersen C."/>
            <person name="Muurmann A.T."/>
            <person name="Christiansen J.V."/>
            <person name="Brundto M.L."/>
            <person name="Overgaard C.K."/>
            <person name="Boysen A.T."/>
            <person name="Wollenberg R.D."/>
            <person name="Larsen T.O."/>
            <person name="Sorensen J.L."/>
            <person name="Nielsen K.L."/>
            <person name="Sondergaard T.E."/>
        </authorList>
    </citation>
    <scope>NUCLEOTIDE SEQUENCE [LARGE SCALE GENOMIC DNA]</scope>
    <source>
        <strain evidence="3 4">AAU 773</strain>
    </source>
</reference>